<dbReference type="GO" id="GO:0006688">
    <property type="term" value="P:glycosphingolipid biosynthetic process"/>
    <property type="evidence" value="ECO:0007669"/>
    <property type="project" value="TreeGrafter"/>
</dbReference>
<comment type="similarity">
    <text evidence="1">Belongs to the glycosyltransferase 32 family.</text>
</comment>
<dbReference type="PANTHER" id="PTHR12042">
    <property type="entry name" value="LACTOSYLCERAMIDE 4-ALPHA-GALACTOSYLTRANSFERASE ALPHA- 1,4-GALACTOSYLTRANSFERASE"/>
    <property type="match status" value="1"/>
</dbReference>
<dbReference type="GO" id="GO:0016020">
    <property type="term" value="C:membrane"/>
    <property type="evidence" value="ECO:0007669"/>
    <property type="project" value="GOC"/>
</dbReference>
<evidence type="ECO:0000313" key="4">
    <source>
        <dbReference type="EMBL" id="JAS01227.1"/>
    </source>
</evidence>
<keyword evidence="4" id="KW-0328">Glycosyltransferase</keyword>
<dbReference type="AlphaFoldDB" id="A0A170ZRL6"/>
<keyword evidence="2 4" id="KW-0808">Transferase</keyword>
<sequence>MVELTWILDFISTKPINVLPNNFIGAESETLFSNGAFQFERHGKGHEFVREMLEDLALNYNRLEWAANGPALFTRVYRKFCSVPEDMPLTPQTSYPCGISVTNSSVFFPVYYPNWMSLFEPTQKESIKDMLKNTVAVHFWNYLSKNEIVKLGENSPYELIAREYCKKF</sequence>
<dbReference type="Gene3D" id="3.90.550.20">
    <property type="match status" value="1"/>
</dbReference>
<evidence type="ECO:0000256" key="2">
    <source>
        <dbReference type="ARBA" id="ARBA00022679"/>
    </source>
</evidence>
<dbReference type="EMBL" id="GEMB01001948">
    <property type="protein sequence ID" value="JAS01227.1"/>
    <property type="molecule type" value="Transcribed_RNA"/>
</dbReference>
<dbReference type="SUPFAM" id="SSF53448">
    <property type="entry name" value="Nucleotide-diphospho-sugar transferases"/>
    <property type="match status" value="1"/>
</dbReference>
<accession>A0A170ZRL6</accession>
<dbReference type="InterPro" id="IPR007652">
    <property type="entry name" value="A1-4-GlycosylTfrase_dom"/>
</dbReference>
<dbReference type="Pfam" id="PF04572">
    <property type="entry name" value="Gb3_synth"/>
    <property type="match status" value="1"/>
</dbReference>
<evidence type="ECO:0000256" key="1">
    <source>
        <dbReference type="ARBA" id="ARBA00009003"/>
    </source>
</evidence>
<reference evidence="4" key="1">
    <citation type="submission" date="2016-04" db="EMBL/GenBank/DDBJ databases">
        <authorList>
            <person name="Calderon-Fernandez G.M.Sr."/>
        </authorList>
    </citation>
    <scope>NUCLEOTIDE SEQUENCE</scope>
    <source>
        <strain evidence="4">Int1</strain>
        <tissue evidence="4">Integument</tissue>
    </source>
</reference>
<evidence type="ECO:0000259" key="3">
    <source>
        <dbReference type="Pfam" id="PF04572"/>
    </source>
</evidence>
<proteinExistence type="inferred from homology"/>
<name>A0A170ZRL6_TRIIF</name>
<organism evidence="4">
    <name type="scientific">Triatoma infestans</name>
    <name type="common">Assassin bug</name>
    <dbReference type="NCBI Taxonomy" id="30076"/>
    <lineage>
        <taxon>Eukaryota</taxon>
        <taxon>Metazoa</taxon>
        <taxon>Ecdysozoa</taxon>
        <taxon>Arthropoda</taxon>
        <taxon>Hexapoda</taxon>
        <taxon>Insecta</taxon>
        <taxon>Pterygota</taxon>
        <taxon>Neoptera</taxon>
        <taxon>Paraneoptera</taxon>
        <taxon>Hemiptera</taxon>
        <taxon>Heteroptera</taxon>
        <taxon>Panheteroptera</taxon>
        <taxon>Cimicomorpha</taxon>
        <taxon>Reduviidae</taxon>
        <taxon>Triatominae</taxon>
        <taxon>Triatoma</taxon>
    </lineage>
</organism>
<dbReference type="InterPro" id="IPR029044">
    <property type="entry name" value="Nucleotide-diphossugar_trans"/>
</dbReference>
<dbReference type="GO" id="GO:0016758">
    <property type="term" value="F:hexosyltransferase activity"/>
    <property type="evidence" value="ECO:0007669"/>
    <property type="project" value="TreeGrafter"/>
</dbReference>
<feature type="domain" description="Alpha 1,4-glycosyltransferase" evidence="3">
    <location>
        <begin position="43"/>
        <end position="166"/>
    </location>
</feature>
<dbReference type="InterPro" id="IPR051981">
    <property type="entry name" value="Glycosyltransf_32"/>
</dbReference>
<dbReference type="PANTHER" id="PTHR12042:SF21">
    <property type="entry name" value="ALPHA1,4-GALACTOSYLTRANSFERASE 1-RELATED"/>
    <property type="match status" value="1"/>
</dbReference>
<protein>
    <submittedName>
        <fullName evidence="4">Lactosylceramide 4-alpha-galactosyltransferase</fullName>
    </submittedName>
</protein>
<reference evidence="4" key="2">
    <citation type="journal article" date="2017" name="J. Med. Entomol.">
        <title>Transcriptome Analysis of the Triatoma infestans (Hemiptera: Reduviidae) Integument.</title>
        <authorList>
            <person name="Calderon-Fernandez G.M."/>
            <person name="Moriconi D.E."/>
            <person name="Dulbecco A.B."/>
            <person name="Juarez M.P."/>
        </authorList>
    </citation>
    <scope>NUCLEOTIDE SEQUENCE</scope>
    <source>
        <strain evidence="4">Int1</strain>
        <tissue evidence="4">Integument</tissue>
    </source>
</reference>